<feature type="region of interest" description="Disordered" evidence="1">
    <location>
        <begin position="73"/>
        <end position="155"/>
    </location>
</feature>
<protein>
    <submittedName>
        <fullName evidence="2">Uncharacterized protein</fullName>
    </submittedName>
</protein>
<dbReference type="RefSeq" id="WP_307250532.1">
    <property type="nucleotide sequence ID" value="NZ_JAUSUV010000002.1"/>
</dbReference>
<proteinExistence type="predicted"/>
<dbReference type="Proteomes" id="UP001238450">
    <property type="component" value="Unassembled WGS sequence"/>
</dbReference>
<feature type="compositionally biased region" description="Basic and acidic residues" evidence="1">
    <location>
        <begin position="81"/>
        <end position="95"/>
    </location>
</feature>
<feature type="compositionally biased region" description="Basic and acidic residues" evidence="1">
    <location>
        <begin position="43"/>
        <end position="52"/>
    </location>
</feature>
<evidence type="ECO:0000313" key="2">
    <source>
        <dbReference type="EMBL" id="MDQ0416246.1"/>
    </source>
</evidence>
<feature type="region of interest" description="Disordered" evidence="1">
    <location>
        <begin position="26"/>
        <end position="52"/>
    </location>
</feature>
<comment type="caution">
    <text evidence="2">The sequence shown here is derived from an EMBL/GenBank/DDBJ whole genome shotgun (WGS) entry which is preliminary data.</text>
</comment>
<organism evidence="2 3">
    <name type="scientific">Croceifilum oryzae</name>
    <dbReference type="NCBI Taxonomy" id="1553429"/>
    <lineage>
        <taxon>Bacteria</taxon>
        <taxon>Bacillati</taxon>
        <taxon>Bacillota</taxon>
        <taxon>Bacilli</taxon>
        <taxon>Bacillales</taxon>
        <taxon>Thermoactinomycetaceae</taxon>
        <taxon>Croceifilum</taxon>
    </lineage>
</organism>
<keyword evidence="3" id="KW-1185">Reference proteome</keyword>
<evidence type="ECO:0000256" key="1">
    <source>
        <dbReference type="SAM" id="MobiDB-lite"/>
    </source>
</evidence>
<name>A0AAJ1WSS3_9BACL</name>
<sequence length="155" mass="17725">MKKNALNESQLRRLIRKIVQEEIVQFESSKQNMTSPTPKSSKQKMDHNHDHNFSGFGEFGSFAEFGGFNGFDEFHPSYGRQSDEPAPAKKSRLAEPDFDSLDEPCAIFGAPEPASKKRRTKEERPRALPGWSEPYRTTYSELDSPSSSPSRKRRR</sequence>
<dbReference type="EMBL" id="JAUSUV010000002">
    <property type="protein sequence ID" value="MDQ0416246.1"/>
    <property type="molecule type" value="Genomic_DNA"/>
</dbReference>
<feature type="compositionally biased region" description="Polar residues" evidence="1">
    <location>
        <begin position="26"/>
        <end position="40"/>
    </location>
</feature>
<reference evidence="2 3" key="1">
    <citation type="submission" date="2023-07" db="EMBL/GenBank/DDBJ databases">
        <title>Genomic Encyclopedia of Type Strains, Phase IV (KMG-IV): sequencing the most valuable type-strain genomes for metagenomic binning, comparative biology and taxonomic classification.</title>
        <authorList>
            <person name="Goeker M."/>
        </authorList>
    </citation>
    <scope>NUCLEOTIDE SEQUENCE [LARGE SCALE GENOMIC DNA]</scope>
    <source>
        <strain evidence="2 3">DSM 46876</strain>
    </source>
</reference>
<dbReference type="AlphaFoldDB" id="A0AAJ1WSS3"/>
<evidence type="ECO:0000313" key="3">
    <source>
        <dbReference type="Proteomes" id="UP001238450"/>
    </source>
</evidence>
<accession>A0AAJ1WSS3</accession>
<gene>
    <name evidence="2" type="ORF">J2Z48_000410</name>
</gene>